<evidence type="ECO:0000256" key="2">
    <source>
        <dbReference type="ARBA" id="ARBA00022679"/>
    </source>
</evidence>
<dbReference type="PANTHER" id="PTHR10993:SF7">
    <property type="entry name" value="LIPOYLTRANSFERASE 2, MITOCHONDRIAL-RELATED"/>
    <property type="match status" value="1"/>
</dbReference>
<protein>
    <recommendedName>
        <fullName evidence="5 6">Octanoyltransferase</fullName>
        <ecNumber evidence="5 6">2.3.1.181</ecNumber>
    </recommendedName>
    <alternativeName>
        <fullName evidence="5">Lipoate-protein ligase B</fullName>
    </alternativeName>
    <alternativeName>
        <fullName evidence="5">Lipoyl/octanoyl transferase</fullName>
    </alternativeName>
    <alternativeName>
        <fullName evidence="5">Octanoyl-[acyl-carrier-protein]-protein N-octanoyltransferase</fullName>
    </alternativeName>
</protein>
<evidence type="ECO:0000256" key="1">
    <source>
        <dbReference type="ARBA" id="ARBA00004821"/>
    </source>
</evidence>
<dbReference type="Gene3D" id="3.30.930.10">
    <property type="entry name" value="Bira Bifunctional Protein, Domain 2"/>
    <property type="match status" value="1"/>
</dbReference>
<feature type="domain" description="BPL/LPL catalytic" evidence="10">
    <location>
        <begin position="32"/>
        <end position="215"/>
    </location>
</feature>
<comment type="catalytic activity">
    <reaction evidence="5 6">
        <text>octanoyl-[ACP] + L-lysyl-[protein] = N(6)-octanoyl-L-lysyl-[protein] + holo-[ACP] + H(+)</text>
        <dbReference type="Rhea" id="RHEA:17665"/>
        <dbReference type="Rhea" id="RHEA-COMP:9636"/>
        <dbReference type="Rhea" id="RHEA-COMP:9685"/>
        <dbReference type="Rhea" id="RHEA-COMP:9752"/>
        <dbReference type="Rhea" id="RHEA-COMP:9928"/>
        <dbReference type="ChEBI" id="CHEBI:15378"/>
        <dbReference type="ChEBI" id="CHEBI:29969"/>
        <dbReference type="ChEBI" id="CHEBI:64479"/>
        <dbReference type="ChEBI" id="CHEBI:78463"/>
        <dbReference type="ChEBI" id="CHEBI:78809"/>
        <dbReference type="EC" id="2.3.1.181"/>
    </reaction>
</comment>
<name>A0A429XV84_9RICK</name>
<comment type="similarity">
    <text evidence="5 6">Belongs to the LipB family.</text>
</comment>
<dbReference type="PANTHER" id="PTHR10993">
    <property type="entry name" value="OCTANOYLTRANSFERASE"/>
    <property type="match status" value="1"/>
</dbReference>
<dbReference type="PROSITE" id="PS51733">
    <property type="entry name" value="BPL_LPL_CATALYTIC"/>
    <property type="match status" value="1"/>
</dbReference>
<keyword evidence="12" id="KW-1185">Reference proteome</keyword>
<dbReference type="RefSeq" id="WP_126044185.1">
    <property type="nucleotide sequence ID" value="NZ_RXFM01000003.1"/>
</dbReference>
<dbReference type="EC" id="2.3.1.181" evidence="5 6"/>
<keyword evidence="2 5" id="KW-0808">Transferase</keyword>
<comment type="caution">
    <text evidence="11">The sequence shown here is derived from an EMBL/GenBank/DDBJ whole genome shotgun (WGS) entry which is preliminary data.</text>
</comment>
<feature type="site" description="Lowers pKa of active site Cys" evidence="5 9">
    <location>
        <position position="142"/>
    </location>
</feature>
<feature type="binding site" evidence="5 8">
    <location>
        <begin position="145"/>
        <end position="147"/>
    </location>
    <ligand>
        <name>substrate</name>
    </ligand>
</feature>
<comment type="miscellaneous">
    <text evidence="5">In the reaction, the free carboxyl group of octanoic acid is attached via an amide linkage to the epsilon-amino group of a specific lysine residue of lipoyl domains of lipoate-dependent enzymes.</text>
</comment>
<dbReference type="Proteomes" id="UP000279470">
    <property type="component" value="Unassembled WGS sequence"/>
</dbReference>
<evidence type="ECO:0000256" key="5">
    <source>
        <dbReference type="HAMAP-Rule" id="MF_00013"/>
    </source>
</evidence>
<evidence type="ECO:0000256" key="6">
    <source>
        <dbReference type="PIRNR" id="PIRNR016262"/>
    </source>
</evidence>
<accession>A0A429XV84</accession>
<keyword evidence="3 5" id="KW-0012">Acyltransferase</keyword>
<evidence type="ECO:0000313" key="12">
    <source>
        <dbReference type="Proteomes" id="UP000279470"/>
    </source>
</evidence>
<organism evidence="11 12">
    <name type="scientific">Candidatus Aquarickettsia rohweri</name>
    <dbReference type="NCBI Taxonomy" id="2602574"/>
    <lineage>
        <taxon>Bacteria</taxon>
        <taxon>Pseudomonadati</taxon>
        <taxon>Pseudomonadota</taxon>
        <taxon>Alphaproteobacteria</taxon>
        <taxon>Rickettsiales</taxon>
        <taxon>Candidatus Midichloriaceae</taxon>
        <taxon>Candidatus Aquarickettsia</taxon>
    </lineage>
</organism>
<dbReference type="UniPathway" id="UPA00538">
    <property type="reaction ID" value="UER00592"/>
</dbReference>
<evidence type="ECO:0000256" key="3">
    <source>
        <dbReference type="ARBA" id="ARBA00023315"/>
    </source>
</evidence>
<dbReference type="GO" id="GO:0005737">
    <property type="term" value="C:cytoplasm"/>
    <property type="evidence" value="ECO:0007669"/>
    <property type="project" value="UniProtKB-SubCell"/>
</dbReference>
<dbReference type="PROSITE" id="PS01313">
    <property type="entry name" value="LIPB"/>
    <property type="match status" value="1"/>
</dbReference>
<dbReference type="GO" id="GO:0009249">
    <property type="term" value="P:protein lipoylation"/>
    <property type="evidence" value="ECO:0007669"/>
    <property type="project" value="InterPro"/>
</dbReference>
<evidence type="ECO:0000256" key="4">
    <source>
        <dbReference type="ARBA" id="ARBA00024732"/>
    </source>
</evidence>
<dbReference type="InterPro" id="IPR004143">
    <property type="entry name" value="BPL_LPL_catalytic"/>
</dbReference>
<reference evidence="12" key="1">
    <citation type="submission" date="2018-11" db="EMBL/GenBank/DDBJ databases">
        <title>Phylogenetic, genomic, and biogeographic characterization of a novel and ubiquitous marine invertebrate-associated Rickettsiales parasite, Candidatus Marinoinvertebrata rohwerii, gen. nov., sp. nov.</title>
        <authorList>
            <person name="Klinges J.G."/>
            <person name="Rosales S.M."/>
            <person name="Mcminds R."/>
            <person name="Shaver E.C."/>
            <person name="Shantz A."/>
            <person name="Peters E.C."/>
            <person name="Burkepile D.E."/>
            <person name="Silliman B.R."/>
            <person name="Vega Thurber R.L."/>
        </authorList>
    </citation>
    <scope>NUCLEOTIDE SEQUENCE [LARGE SCALE GENOMIC DNA]</scope>
    <source>
        <strain evidence="12">a_cerv_44</strain>
    </source>
</reference>
<dbReference type="HAMAP" id="MF_00013">
    <property type="entry name" value="LipB"/>
    <property type="match status" value="1"/>
</dbReference>
<dbReference type="InterPro" id="IPR045864">
    <property type="entry name" value="aa-tRNA-synth_II/BPL/LPL"/>
</dbReference>
<dbReference type="CDD" id="cd16444">
    <property type="entry name" value="LipB"/>
    <property type="match status" value="1"/>
</dbReference>
<dbReference type="PIRSF" id="PIRSF016262">
    <property type="entry name" value="LPLase"/>
    <property type="match status" value="1"/>
</dbReference>
<evidence type="ECO:0000259" key="10">
    <source>
        <dbReference type="PROSITE" id="PS51733"/>
    </source>
</evidence>
<dbReference type="Pfam" id="PF21948">
    <property type="entry name" value="LplA-B_cat"/>
    <property type="match status" value="1"/>
</dbReference>
<gene>
    <name evidence="5 11" type="primary">lipB</name>
    <name evidence="11" type="ORF">EIC27_00370</name>
</gene>
<feature type="binding site" evidence="5 8">
    <location>
        <begin position="158"/>
        <end position="160"/>
    </location>
    <ligand>
        <name>substrate</name>
    </ligand>
</feature>
<evidence type="ECO:0000256" key="9">
    <source>
        <dbReference type="PIRSR" id="PIRSR016262-3"/>
    </source>
</evidence>
<dbReference type="InterPro" id="IPR000544">
    <property type="entry name" value="Octanoyltransferase"/>
</dbReference>
<evidence type="ECO:0000256" key="7">
    <source>
        <dbReference type="PIRSR" id="PIRSR016262-1"/>
    </source>
</evidence>
<sequence>MHKIDFIYSNKPIEYEFSMKFMKNKVEKIISSKENQAIWLLEHPNIYTLGRSAVKSDIKNNINIPYIDTDRGGKITYHGPGQKIIYIMLNLKEIFNNQPDIKLFINMLGKWIITILNKNNILAYIDNENIGVWVKDNNINKKIASIGIKLKKWISYHGIALNINPNMSYFNNINPCGILNCKMTSIYKENNKLIENYKLNEMIKNTFLKNFNFELGNEYKI</sequence>
<evidence type="ECO:0000256" key="8">
    <source>
        <dbReference type="PIRSR" id="PIRSR016262-2"/>
    </source>
</evidence>
<comment type="pathway">
    <text evidence="1 5 6">Protein modification; protein lipoylation via endogenous pathway; protein N(6)-(lipoyl)lysine from octanoyl-[acyl-carrier-protein]: step 1/2.</text>
</comment>
<keyword evidence="5" id="KW-0963">Cytoplasm</keyword>
<dbReference type="NCBIfam" id="TIGR00214">
    <property type="entry name" value="lipB"/>
    <property type="match status" value="1"/>
</dbReference>
<dbReference type="GO" id="GO:0033819">
    <property type="term" value="F:lipoyl(octanoyl) transferase activity"/>
    <property type="evidence" value="ECO:0007669"/>
    <property type="project" value="UniProtKB-EC"/>
</dbReference>
<dbReference type="EMBL" id="RXFM01000003">
    <property type="protein sequence ID" value="RST72184.1"/>
    <property type="molecule type" value="Genomic_DNA"/>
</dbReference>
<dbReference type="AlphaFoldDB" id="A0A429XV84"/>
<dbReference type="SUPFAM" id="SSF55681">
    <property type="entry name" value="Class II aaRS and biotin synthetases"/>
    <property type="match status" value="1"/>
</dbReference>
<dbReference type="OrthoDB" id="9787061at2"/>
<dbReference type="InterPro" id="IPR020605">
    <property type="entry name" value="Octanoyltransferase_CS"/>
</dbReference>
<comment type="function">
    <text evidence="4 5 6">Catalyzes the transfer of endogenously produced octanoic acid from octanoyl-acyl-carrier-protein onto the lipoyl domains of lipoate-dependent enzymes. Lipoyl-ACP can also act as a substrate although octanoyl-ACP is likely to be the physiological substrate.</text>
</comment>
<evidence type="ECO:0000313" key="11">
    <source>
        <dbReference type="EMBL" id="RST72184.1"/>
    </source>
</evidence>
<comment type="subcellular location">
    <subcellularLocation>
        <location evidence="5">Cytoplasm</location>
    </subcellularLocation>
</comment>
<feature type="binding site" evidence="5 8">
    <location>
        <begin position="71"/>
        <end position="78"/>
    </location>
    <ligand>
        <name>substrate</name>
    </ligand>
</feature>
<feature type="active site" description="Acyl-thioester intermediate" evidence="5 7">
    <location>
        <position position="176"/>
    </location>
</feature>
<proteinExistence type="inferred from homology"/>